<protein>
    <recommendedName>
        <fullName evidence="3">Sulfotransferase</fullName>
    </recommendedName>
</protein>
<evidence type="ECO:0000313" key="2">
    <source>
        <dbReference type="Proteomes" id="UP000602381"/>
    </source>
</evidence>
<dbReference type="Proteomes" id="UP000602381">
    <property type="component" value="Unassembled WGS sequence"/>
</dbReference>
<proteinExistence type="predicted"/>
<reference evidence="2" key="1">
    <citation type="journal article" date="2019" name="Int. J. Syst. Evol. Microbiol.">
        <title>The Global Catalogue of Microorganisms (GCM) 10K type strain sequencing project: providing services to taxonomists for standard genome sequencing and annotation.</title>
        <authorList>
            <consortium name="The Broad Institute Genomics Platform"/>
            <consortium name="The Broad Institute Genome Sequencing Center for Infectious Disease"/>
            <person name="Wu L."/>
            <person name="Ma J."/>
        </authorList>
    </citation>
    <scope>NUCLEOTIDE SEQUENCE [LARGE SCALE GENOMIC DNA]</scope>
    <source>
        <strain evidence="2">JCM 17843</strain>
    </source>
</reference>
<name>A0ABQ2LBE9_9PROT</name>
<dbReference type="Pfam" id="PF13469">
    <property type="entry name" value="Sulfotransfer_3"/>
    <property type="match status" value="1"/>
</dbReference>
<comment type="caution">
    <text evidence="1">The sequence shown here is derived from an EMBL/GenBank/DDBJ whole genome shotgun (WGS) entry which is preliminary data.</text>
</comment>
<gene>
    <name evidence="1" type="ORF">GCM10007972_10730</name>
</gene>
<dbReference type="InterPro" id="IPR027417">
    <property type="entry name" value="P-loop_NTPase"/>
</dbReference>
<dbReference type="Gene3D" id="3.40.50.300">
    <property type="entry name" value="P-loop containing nucleotide triphosphate hydrolases"/>
    <property type="match status" value="1"/>
</dbReference>
<evidence type="ECO:0008006" key="3">
    <source>
        <dbReference type="Google" id="ProtNLM"/>
    </source>
</evidence>
<dbReference type="EMBL" id="BMOV01000003">
    <property type="protein sequence ID" value="GGO09320.1"/>
    <property type="molecule type" value="Genomic_DNA"/>
</dbReference>
<accession>A0ABQ2LBE9</accession>
<keyword evidence="2" id="KW-1185">Reference proteome</keyword>
<sequence length="285" mass="32666">MREQSPVIFIGMHRSGTSMLGRVLERLGLFVGVHKEGNNEAVFFLRLNTWLLGQCGGRWDYPQPIQNLWDNEALLGWVDRYVRDQMNGPRALHFLGLKRYLKYRKISAVEEPWGWKDPRNSFTLPLWLHMFPDARVIHIRRHGVDVAQSLVVRGEKGMKASTQFYQKYRALAALRPKRGGFMESPRCAKIEGGFSLWAEYLQAAETQLAALPDHQKLEIVYEDFLADPIHMIPQVAQFCGLQCDMAAYEASVADIRPSRALPHKADERLALFAKENAHVLAQFGY</sequence>
<dbReference type="SUPFAM" id="SSF52540">
    <property type="entry name" value="P-loop containing nucleoside triphosphate hydrolases"/>
    <property type="match status" value="1"/>
</dbReference>
<dbReference type="RefSeq" id="WP_150005797.1">
    <property type="nucleotide sequence ID" value="NZ_BMOV01000003.1"/>
</dbReference>
<evidence type="ECO:0000313" key="1">
    <source>
        <dbReference type="EMBL" id="GGO09320.1"/>
    </source>
</evidence>
<organism evidence="1 2">
    <name type="scientific">Iodidimonas muriae</name>
    <dbReference type="NCBI Taxonomy" id="261467"/>
    <lineage>
        <taxon>Bacteria</taxon>
        <taxon>Pseudomonadati</taxon>
        <taxon>Pseudomonadota</taxon>
        <taxon>Alphaproteobacteria</taxon>
        <taxon>Iodidimonadales</taxon>
        <taxon>Iodidimonadaceae</taxon>
        <taxon>Iodidimonas</taxon>
    </lineage>
</organism>